<dbReference type="SUPFAM" id="SSF117916">
    <property type="entry name" value="Fe-S cluster assembly (FSCA) domain-like"/>
    <property type="match status" value="1"/>
</dbReference>
<organism evidence="4 5">
    <name type="scientific">Ceratosolen solmsi marchali</name>
    <dbReference type="NCBI Taxonomy" id="326594"/>
    <lineage>
        <taxon>Eukaryota</taxon>
        <taxon>Metazoa</taxon>
        <taxon>Ecdysozoa</taxon>
        <taxon>Arthropoda</taxon>
        <taxon>Hexapoda</taxon>
        <taxon>Insecta</taxon>
        <taxon>Pterygota</taxon>
        <taxon>Neoptera</taxon>
        <taxon>Endopterygota</taxon>
        <taxon>Hymenoptera</taxon>
        <taxon>Apocrita</taxon>
        <taxon>Proctotrupomorpha</taxon>
        <taxon>Chalcidoidea</taxon>
        <taxon>Agaonidae</taxon>
        <taxon>Agaoninae</taxon>
        <taxon>Ceratosolen</taxon>
    </lineage>
</organism>
<evidence type="ECO:0000256" key="1">
    <source>
        <dbReference type="ARBA" id="ARBA00010381"/>
    </source>
</evidence>
<reference evidence="5" key="1">
    <citation type="submission" date="2025-08" db="UniProtKB">
        <authorList>
            <consortium name="RefSeq"/>
        </authorList>
    </citation>
    <scope>IDENTIFICATION</scope>
</reference>
<dbReference type="GO" id="GO:0007059">
    <property type="term" value="P:chromosome segregation"/>
    <property type="evidence" value="ECO:0007669"/>
    <property type="project" value="UniProtKB-KW"/>
</dbReference>
<feature type="domain" description="MIP18 family-like" evidence="3">
    <location>
        <begin position="41"/>
        <end position="115"/>
    </location>
</feature>
<dbReference type="Gene3D" id="3.30.300.130">
    <property type="entry name" value="Fe-S cluster assembly (FSCA)"/>
    <property type="match status" value="1"/>
</dbReference>
<dbReference type="GO" id="GO:0051604">
    <property type="term" value="P:protein maturation"/>
    <property type="evidence" value="ECO:0007669"/>
    <property type="project" value="InterPro"/>
</dbReference>
<proteinExistence type="inferred from homology"/>
<dbReference type="GO" id="GO:0097361">
    <property type="term" value="C:cytosolic [4Fe-4S] assembly targeting complex"/>
    <property type="evidence" value="ECO:0007669"/>
    <property type="project" value="UniProtKB-ARBA"/>
</dbReference>
<protein>
    <submittedName>
        <fullName evidence="5">MIP18 family protein CG7949</fullName>
    </submittedName>
</protein>
<dbReference type="CTD" id="39221"/>
<dbReference type="InterPro" id="IPR039796">
    <property type="entry name" value="MIP18"/>
</dbReference>
<evidence type="ECO:0000259" key="3">
    <source>
        <dbReference type="Pfam" id="PF01883"/>
    </source>
</evidence>
<dbReference type="PANTHER" id="PTHR12377:SF0">
    <property type="entry name" value="CYTOSOLIC IRON-SULFUR ASSEMBLY COMPONENT 2B"/>
    <property type="match status" value="1"/>
</dbReference>
<evidence type="ECO:0000256" key="2">
    <source>
        <dbReference type="ARBA" id="ARBA00022829"/>
    </source>
</evidence>
<dbReference type="PANTHER" id="PTHR12377">
    <property type="entry name" value="CYTOSOLIC IRON-SULFUR ASSEMBLY COMPONENT 2B-RELATED"/>
    <property type="match status" value="1"/>
</dbReference>
<dbReference type="RefSeq" id="XP_011505119.1">
    <property type="nucleotide sequence ID" value="XM_011506817.1"/>
</dbReference>
<evidence type="ECO:0000313" key="4">
    <source>
        <dbReference type="Proteomes" id="UP000695007"/>
    </source>
</evidence>
<name>A0AAJ7E265_9HYME</name>
<keyword evidence="2" id="KW-0159">Chromosome partition</keyword>
<sequence length="160" mass="18085">MNKVLENPNPKIYPKLEEKLGTDTECENIIRNTNEFDARGIFELLRNINDPEHPLTLEQLNVIEQNLIEVDNENNEINVKFTPTIPHCSMATLIGLSIRTQLLRTIPGRFKVSVTINPGTHIAEIAVNKQLADKERVAAALENKFLLTVIDQCLENTVQS</sequence>
<comment type="similarity">
    <text evidence="1">Belongs to the MIP18 family.</text>
</comment>
<dbReference type="Gene3D" id="6.10.250.1280">
    <property type="match status" value="1"/>
</dbReference>
<evidence type="ECO:0000313" key="5">
    <source>
        <dbReference type="RefSeq" id="XP_011505119.1"/>
    </source>
</evidence>
<dbReference type="Pfam" id="PF01883">
    <property type="entry name" value="FeS_assembly_P"/>
    <property type="match status" value="1"/>
</dbReference>
<dbReference type="InterPro" id="IPR034904">
    <property type="entry name" value="FSCA_dom_sf"/>
</dbReference>
<dbReference type="KEGG" id="csol:105367950"/>
<gene>
    <name evidence="5" type="primary">LOC105367950</name>
</gene>
<dbReference type="GeneID" id="105367950"/>
<dbReference type="AlphaFoldDB" id="A0AAJ7E265"/>
<keyword evidence="4" id="KW-1185">Reference proteome</keyword>
<accession>A0AAJ7E265</accession>
<dbReference type="FunFam" id="3.30.300.130:FF:000005">
    <property type="entry name" value="Mitotic spindle-associated mmxd complex subunit"/>
    <property type="match status" value="1"/>
</dbReference>
<dbReference type="Proteomes" id="UP000695007">
    <property type="component" value="Unplaced"/>
</dbReference>
<dbReference type="InterPro" id="IPR002744">
    <property type="entry name" value="MIP18-like"/>
</dbReference>